<sequence length="95" mass="10692">MQSANGVVDPSLGLARNVPFQVGELTFYLQVHVIRQAAYDILLGRPFDVLTESLVKNFRNETQTLTITCPNTKEQVTVPTHARGKPKYRMNRSGF</sequence>
<protein>
    <submittedName>
        <fullName evidence="1">Uncharacterized protein</fullName>
    </submittedName>
</protein>
<name>A0A2R6NR84_9APHY</name>
<comment type="caution">
    <text evidence="1">The sequence shown here is derived from an EMBL/GenBank/DDBJ whole genome shotgun (WGS) entry which is preliminary data.</text>
</comment>
<keyword evidence="2" id="KW-1185">Reference proteome</keyword>
<accession>A0A2R6NR84</accession>
<dbReference type="Proteomes" id="UP000186601">
    <property type="component" value="Unassembled WGS sequence"/>
</dbReference>
<dbReference type="OrthoDB" id="2801388at2759"/>
<evidence type="ECO:0000313" key="2">
    <source>
        <dbReference type="Proteomes" id="UP000186601"/>
    </source>
</evidence>
<dbReference type="AlphaFoldDB" id="A0A2R6NR84"/>
<dbReference type="CDD" id="cd00303">
    <property type="entry name" value="retropepsin_like"/>
    <property type="match status" value="1"/>
</dbReference>
<organism evidence="1 2">
    <name type="scientific">Hermanssonia centrifuga</name>
    <dbReference type="NCBI Taxonomy" id="98765"/>
    <lineage>
        <taxon>Eukaryota</taxon>
        <taxon>Fungi</taxon>
        <taxon>Dikarya</taxon>
        <taxon>Basidiomycota</taxon>
        <taxon>Agaricomycotina</taxon>
        <taxon>Agaricomycetes</taxon>
        <taxon>Polyporales</taxon>
        <taxon>Meruliaceae</taxon>
        <taxon>Hermanssonia</taxon>
    </lineage>
</organism>
<gene>
    <name evidence="1" type="ORF">PHLCEN_2v9265</name>
</gene>
<dbReference type="EMBL" id="MLYV02000920">
    <property type="protein sequence ID" value="PSR75187.1"/>
    <property type="molecule type" value="Genomic_DNA"/>
</dbReference>
<proteinExistence type="predicted"/>
<reference evidence="1 2" key="1">
    <citation type="submission" date="2018-02" db="EMBL/GenBank/DDBJ databases">
        <title>Genome sequence of the basidiomycete white-rot fungus Phlebia centrifuga.</title>
        <authorList>
            <person name="Granchi Z."/>
            <person name="Peng M."/>
            <person name="de Vries R.P."/>
            <person name="Hilden K."/>
            <person name="Makela M.R."/>
            <person name="Grigoriev I."/>
            <person name="Riley R."/>
        </authorList>
    </citation>
    <scope>NUCLEOTIDE SEQUENCE [LARGE SCALE GENOMIC DNA]</scope>
    <source>
        <strain evidence="1 2">FBCC195</strain>
    </source>
</reference>
<evidence type="ECO:0000313" key="1">
    <source>
        <dbReference type="EMBL" id="PSR75187.1"/>
    </source>
</evidence>